<feature type="compositionally biased region" description="Low complexity" evidence="2">
    <location>
        <begin position="581"/>
        <end position="598"/>
    </location>
</feature>
<feature type="coiled-coil region" evidence="1">
    <location>
        <begin position="316"/>
        <end position="343"/>
    </location>
</feature>
<protein>
    <recommendedName>
        <fullName evidence="6">Plasmalemma vesicle associated protein a</fullName>
    </recommendedName>
</protein>
<feature type="coiled-coil region" evidence="1">
    <location>
        <begin position="441"/>
        <end position="468"/>
    </location>
</feature>
<comment type="caution">
    <text evidence="4">The sequence shown here is derived from an EMBL/GenBank/DDBJ whole genome shotgun (WGS) entry which is preliminary data.</text>
</comment>
<dbReference type="PANTHER" id="PTHR21687">
    <property type="entry name" value="PLASMALEMMA VESICLE-ASSOCIATED PROTEIN"/>
    <property type="match status" value="1"/>
</dbReference>
<dbReference type="InterPro" id="IPR009538">
    <property type="entry name" value="PV-1"/>
</dbReference>
<dbReference type="GO" id="GO:0043114">
    <property type="term" value="P:regulation of vascular permeability"/>
    <property type="evidence" value="ECO:0007669"/>
    <property type="project" value="TreeGrafter"/>
</dbReference>
<dbReference type="PANTHER" id="PTHR21687:SF5">
    <property type="entry name" value="PLASMALEMMA VESICLE-ASSOCIATED PROTEIN"/>
    <property type="match status" value="1"/>
</dbReference>
<evidence type="ECO:0000256" key="2">
    <source>
        <dbReference type="SAM" id="MobiDB-lite"/>
    </source>
</evidence>
<name>A0A315UNT6_GAMAF</name>
<feature type="compositionally biased region" description="Low complexity" evidence="2">
    <location>
        <begin position="660"/>
        <end position="678"/>
    </location>
</feature>
<evidence type="ECO:0000256" key="1">
    <source>
        <dbReference type="SAM" id="Coils"/>
    </source>
</evidence>
<feature type="compositionally biased region" description="Low complexity" evidence="2">
    <location>
        <begin position="543"/>
        <end position="571"/>
    </location>
</feature>
<sequence length="791" mass="85561">DSFTLRPRRPLTPEEWTSLVTKTEAFCAGQRENICCAEDTETREELTLQVSLRCSVGTLGKPLYLTMCGRTSARLLLVSPSVQRQHSSGLDAQVEKQTSRALNQTKLVLFQPCILPTVMYSSGYSQVNKFSPEAQKKMQYRSKGKSCGYYMRIIFFFSSLIQSLIIVSLVLFLIYGNVQVSASSNPDQDLEKRFSQISIENVALQNQRKNLTNLLNATLIEKAKNDYDLAHLKSLVNKSIDIFKYQSMEMKNCELELMKCRMTYMSTRTLTVQPPGDCNCGLLTEQMKIRLQYLDSNFTATLRSMTMEKEQIAKERDNQILEAIRLRREKSLLEKELDLFKQNSKNEFSQLLAPVSDVSKAFLEKIESLFPKHIAFQLTCAKQKEHLEQIHTNCTSLSRDVENKLQHYLNVVGEQVSDMQIENTRLKAENWRLSEDYREVIQNRTSIMEQHKRSREELQQKHDQEKERLLMDKMKLTSDNNLSLQKLKYKDLVVDDLKGKLKQLNTSCMARNAFGGYLGGGLGSTSSIQNVFGTGLSDGGGSSYSPSSSSGVGQSRTGTAGSSPSHSSAGSELNRGGSTGAGSASSTFSSYGSRSSPGNTGSTFNQPGSAGAGSISSIFQPPRSNPSLSVGSGNNRPSSPGVFGSTLGSSGTQPDKPAESGKSLSSFGSSVGSLGSRLNQGSAGTSLNNPVSGGRSSPGFGLASSSVSSGTGSSAGKTSSSPSLSWLDFGLGSSNSGQSKTGSVPGKPSTGSGNVGTGPVFGGGRTSGQPGGSVISKHIQDLQRFIDPPAP</sequence>
<dbReference type="GO" id="GO:0002693">
    <property type="term" value="P:positive regulation of cellular extravasation"/>
    <property type="evidence" value="ECO:0007669"/>
    <property type="project" value="TreeGrafter"/>
</dbReference>
<gene>
    <name evidence="4" type="ORF">CCH79_00017011</name>
</gene>
<dbReference type="EMBL" id="NHOQ01002897">
    <property type="protein sequence ID" value="PWA13975.1"/>
    <property type="molecule type" value="Genomic_DNA"/>
</dbReference>
<feature type="region of interest" description="Disordered" evidence="2">
    <location>
        <begin position="538"/>
        <end position="791"/>
    </location>
</feature>
<dbReference type="Proteomes" id="UP000250572">
    <property type="component" value="Unassembled WGS sequence"/>
</dbReference>
<evidence type="ECO:0000313" key="5">
    <source>
        <dbReference type="Proteomes" id="UP000250572"/>
    </source>
</evidence>
<feature type="compositionally biased region" description="Polar residues" evidence="2">
    <location>
        <begin position="679"/>
        <end position="695"/>
    </location>
</feature>
<keyword evidence="5" id="KW-1185">Reference proteome</keyword>
<proteinExistence type="predicted"/>
<evidence type="ECO:0000313" key="4">
    <source>
        <dbReference type="EMBL" id="PWA13975.1"/>
    </source>
</evidence>
<accession>A0A315UNT6</accession>
<evidence type="ECO:0000256" key="3">
    <source>
        <dbReference type="SAM" id="Phobius"/>
    </source>
</evidence>
<reference evidence="4 5" key="1">
    <citation type="journal article" date="2018" name="G3 (Bethesda)">
        <title>A High-Quality Reference Genome for the Invasive Mosquitofish Gambusia affinis Using a Chicago Library.</title>
        <authorList>
            <person name="Hoffberg S.L."/>
            <person name="Troendle N.J."/>
            <person name="Glenn T.C."/>
            <person name="Mahmud O."/>
            <person name="Louha S."/>
            <person name="Chalopin D."/>
            <person name="Bennetzen J.L."/>
            <person name="Mauricio R."/>
        </authorList>
    </citation>
    <scope>NUCLEOTIDE SEQUENCE [LARGE SCALE GENOMIC DNA]</scope>
    <source>
        <strain evidence="4">NE01/NJP1002.9</strain>
        <tissue evidence="4">Muscle</tissue>
    </source>
</reference>
<organism evidence="4 5">
    <name type="scientific">Gambusia affinis</name>
    <name type="common">Western mosquitofish</name>
    <name type="synonym">Heterandria affinis</name>
    <dbReference type="NCBI Taxonomy" id="33528"/>
    <lineage>
        <taxon>Eukaryota</taxon>
        <taxon>Metazoa</taxon>
        <taxon>Chordata</taxon>
        <taxon>Craniata</taxon>
        <taxon>Vertebrata</taxon>
        <taxon>Euteleostomi</taxon>
        <taxon>Actinopterygii</taxon>
        <taxon>Neopterygii</taxon>
        <taxon>Teleostei</taxon>
        <taxon>Neoteleostei</taxon>
        <taxon>Acanthomorphata</taxon>
        <taxon>Ovalentaria</taxon>
        <taxon>Atherinomorphae</taxon>
        <taxon>Cyprinodontiformes</taxon>
        <taxon>Poeciliidae</taxon>
        <taxon>Poeciliinae</taxon>
        <taxon>Gambusia</taxon>
    </lineage>
</organism>
<feature type="non-terminal residue" evidence="4">
    <location>
        <position position="1"/>
    </location>
</feature>
<feature type="non-terminal residue" evidence="4">
    <location>
        <position position="791"/>
    </location>
</feature>
<feature type="compositionally biased region" description="Gly residues" evidence="2">
    <location>
        <begin position="753"/>
        <end position="771"/>
    </location>
</feature>
<keyword evidence="1" id="KW-0175">Coiled coil</keyword>
<feature type="compositionally biased region" description="Polar residues" evidence="2">
    <location>
        <begin position="625"/>
        <end position="638"/>
    </location>
</feature>
<evidence type="ECO:0008006" key="6">
    <source>
        <dbReference type="Google" id="ProtNLM"/>
    </source>
</evidence>
<keyword evidence="3" id="KW-0472">Membrane</keyword>
<feature type="compositionally biased region" description="Low complexity" evidence="2">
    <location>
        <begin position="608"/>
        <end position="618"/>
    </location>
</feature>
<keyword evidence="3" id="KW-1133">Transmembrane helix</keyword>
<dbReference type="STRING" id="33528.ENSGAFP00000019345"/>
<dbReference type="AlphaFoldDB" id="A0A315UNT6"/>
<feature type="compositionally biased region" description="Polar residues" evidence="2">
    <location>
        <begin position="732"/>
        <end position="742"/>
    </location>
</feature>
<feature type="transmembrane region" description="Helical" evidence="3">
    <location>
        <begin position="149"/>
        <end position="175"/>
    </location>
</feature>
<keyword evidence="3" id="KW-0812">Transmembrane</keyword>
<feature type="compositionally biased region" description="Low complexity" evidence="2">
    <location>
        <begin position="697"/>
        <end position="725"/>
    </location>
</feature>
<dbReference type="Pfam" id="PF06637">
    <property type="entry name" value="PV-1"/>
    <property type="match status" value="1"/>
</dbReference>